<dbReference type="InterPro" id="IPR051906">
    <property type="entry name" value="TolC-like"/>
</dbReference>
<keyword evidence="6" id="KW-0998">Cell outer membrane</keyword>
<dbReference type="PANTHER" id="PTHR30026">
    <property type="entry name" value="OUTER MEMBRANE PROTEIN TOLC"/>
    <property type="match status" value="1"/>
</dbReference>
<evidence type="ECO:0000256" key="4">
    <source>
        <dbReference type="ARBA" id="ARBA00022692"/>
    </source>
</evidence>
<dbReference type="InterPro" id="IPR003423">
    <property type="entry name" value="OMP_efflux"/>
</dbReference>
<accession>A0A9P9Z2P1</accession>
<dbReference type="EMBL" id="JAMQYH010001130">
    <property type="protein sequence ID" value="KAJ1681249.1"/>
    <property type="molecule type" value="Genomic_DNA"/>
</dbReference>
<evidence type="ECO:0000256" key="1">
    <source>
        <dbReference type="ARBA" id="ARBA00004442"/>
    </source>
</evidence>
<evidence type="ECO:0000313" key="7">
    <source>
        <dbReference type="EMBL" id="KAJ1681249.1"/>
    </source>
</evidence>
<reference evidence="7" key="1">
    <citation type="journal article" date="2022" name="Cell">
        <title>Repeat-based holocentromeres influence genome architecture and karyotype evolution.</title>
        <authorList>
            <person name="Hofstatter P.G."/>
            <person name="Thangavel G."/>
            <person name="Lux T."/>
            <person name="Neumann P."/>
            <person name="Vondrak T."/>
            <person name="Novak P."/>
            <person name="Zhang M."/>
            <person name="Costa L."/>
            <person name="Castellani M."/>
            <person name="Scott A."/>
            <person name="Toegelov H."/>
            <person name="Fuchs J."/>
            <person name="Mata-Sucre Y."/>
            <person name="Dias Y."/>
            <person name="Vanzela A.L.L."/>
            <person name="Huettel B."/>
            <person name="Almeida C.C.S."/>
            <person name="Simkova H."/>
            <person name="Souza G."/>
            <person name="Pedrosa-Harand A."/>
            <person name="Macas J."/>
            <person name="Mayer K.F.X."/>
            <person name="Houben A."/>
            <person name="Marques A."/>
        </authorList>
    </citation>
    <scope>NUCLEOTIDE SEQUENCE</scope>
    <source>
        <strain evidence="7">RhyBre1mFocal</strain>
    </source>
</reference>
<comment type="caution">
    <text evidence="7">The sequence shown here is derived from an EMBL/GenBank/DDBJ whole genome shotgun (WGS) entry which is preliminary data.</text>
</comment>
<sequence length="419" mass="43515">MAAAWEGNPELAAARARQDALVETPNQARAAGRLTAGATGNAGYDRLGSDGTGVRTGSTSALGGVNATLPIWTGGRVSSAVRAAKGDVAAGGQGLRDVEADVLERVVGAYADLLYTQQAVEVARVGIARLDSQVAEARSRYGLGQATRTDVAQLEAQRASVVANWSMPRGRRPPRRQRTGRSWGATRACWTRRSRRPAALPRTLADARAAAEAGNPLLLAQQRRVEAATARIDQARADGAPAVDLAGGYGRGVQWAGGQANGFDSAANAGLALRIPLLTGGLVASRVRQAEAVRRAERFDADAVARGVVRAADTAWASLTAAQGRLTASAQGLKAADLALKGVRAEYGFGLRSTIDILVADQSYRAAQLAVARAQVDVLIAEAALLRATGRMGRGGFWLMGGSVRHLSLPRPLPPAGGE</sequence>
<protein>
    <submittedName>
        <fullName evidence="7">Uncharacterized protein</fullName>
    </submittedName>
</protein>
<keyword evidence="5" id="KW-0472">Membrane</keyword>
<keyword evidence="3" id="KW-1134">Transmembrane beta strand</keyword>
<proteinExistence type="predicted"/>
<gene>
    <name evidence="7" type="ORF">LUZ63_023535</name>
</gene>
<dbReference type="GO" id="GO:1990281">
    <property type="term" value="C:efflux pump complex"/>
    <property type="evidence" value="ECO:0007669"/>
    <property type="project" value="TreeGrafter"/>
</dbReference>
<dbReference type="Gene3D" id="1.20.1600.10">
    <property type="entry name" value="Outer membrane efflux proteins (OEP)"/>
    <property type="match status" value="1"/>
</dbReference>
<evidence type="ECO:0000256" key="6">
    <source>
        <dbReference type="ARBA" id="ARBA00023237"/>
    </source>
</evidence>
<evidence type="ECO:0000256" key="5">
    <source>
        <dbReference type="ARBA" id="ARBA00023136"/>
    </source>
</evidence>
<name>A0A9P9Z2P1_9POAL</name>
<comment type="subcellular location">
    <subcellularLocation>
        <location evidence="1">Cell outer membrane</location>
    </subcellularLocation>
</comment>
<dbReference type="AlphaFoldDB" id="A0A9P9Z2P1"/>
<organism evidence="7 8">
    <name type="scientific">Rhynchospora breviuscula</name>
    <dbReference type="NCBI Taxonomy" id="2022672"/>
    <lineage>
        <taxon>Eukaryota</taxon>
        <taxon>Viridiplantae</taxon>
        <taxon>Streptophyta</taxon>
        <taxon>Embryophyta</taxon>
        <taxon>Tracheophyta</taxon>
        <taxon>Spermatophyta</taxon>
        <taxon>Magnoliopsida</taxon>
        <taxon>Liliopsida</taxon>
        <taxon>Poales</taxon>
        <taxon>Cyperaceae</taxon>
        <taxon>Cyperoideae</taxon>
        <taxon>Rhynchosporeae</taxon>
        <taxon>Rhynchospora</taxon>
    </lineage>
</organism>
<dbReference type="GO" id="GO:0015562">
    <property type="term" value="F:efflux transmembrane transporter activity"/>
    <property type="evidence" value="ECO:0007669"/>
    <property type="project" value="InterPro"/>
</dbReference>
<dbReference type="PANTHER" id="PTHR30026:SF20">
    <property type="entry name" value="OUTER MEMBRANE PROTEIN TOLC"/>
    <property type="match status" value="1"/>
</dbReference>
<dbReference type="SUPFAM" id="SSF56954">
    <property type="entry name" value="Outer membrane efflux proteins (OEP)"/>
    <property type="match status" value="1"/>
</dbReference>
<dbReference type="Proteomes" id="UP001151287">
    <property type="component" value="Unassembled WGS sequence"/>
</dbReference>
<dbReference type="Pfam" id="PF02321">
    <property type="entry name" value="OEP"/>
    <property type="match status" value="2"/>
</dbReference>
<evidence type="ECO:0000256" key="2">
    <source>
        <dbReference type="ARBA" id="ARBA00022448"/>
    </source>
</evidence>
<evidence type="ECO:0000313" key="8">
    <source>
        <dbReference type="Proteomes" id="UP001151287"/>
    </source>
</evidence>
<dbReference type="GO" id="GO:0015288">
    <property type="term" value="F:porin activity"/>
    <property type="evidence" value="ECO:0007669"/>
    <property type="project" value="TreeGrafter"/>
</dbReference>
<evidence type="ECO:0000256" key="3">
    <source>
        <dbReference type="ARBA" id="ARBA00022452"/>
    </source>
</evidence>
<keyword evidence="4" id="KW-0812">Transmembrane</keyword>
<keyword evidence="8" id="KW-1185">Reference proteome</keyword>
<keyword evidence="2" id="KW-0813">Transport</keyword>